<dbReference type="EMBL" id="GBHO01006677">
    <property type="protein sequence ID" value="JAG36927.1"/>
    <property type="molecule type" value="Transcribed_RNA"/>
</dbReference>
<protein>
    <submittedName>
        <fullName evidence="2">Phosphatidylinositide phosphatase SAC1</fullName>
    </submittedName>
</protein>
<organism evidence="2">
    <name type="scientific">Lygus hesperus</name>
    <name type="common">Western plant bug</name>
    <dbReference type="NCBI Taxonomy" id="30085"/>
    <lineage>
        <taxon>Eukaryota</taxon>
        <taxon>Metazoa</taxon>
        <taxon>Ecdysozoa</taxon>
        <taxon>Arthropoda</taxon>
        <taxon>Hexapoda</taxon>
        <taxon>Insecta</taxon>
        <taxon>Pterygota</taxon>
        <taxon>Neoptera</taxon>
        <taxon>Paraneoptera</taxon>
        <taxon>Hemiptera</taxon>
        <taxon>Heteroptera</taxon>
        <taxon>Panheteroptera</taxon>
        <taxon>Cimicomorpha</taxon>
        <taxon>Miridae</taxon>
        <taxon>Mirini</taxon>
        <taxon>Lygus</taxon>
    </lineage>
</organism>
<name>A0A0A9YV60_LYGHE</name>
<gene>
    <name evidence="2" type="primary">SACM1L_2</name>
    <name evidence="1" type="synonym">SACM1L_1</name>
    <name evidence="3" type="synonym">SACM1L_3</name>
    <name evidence="1" type="ORF">CM83_21434</name>
    <name evidence="2" type="ORF">CM83_21438</name>
    <name evidence="3" type="ORF">CM83_21448</name>
</gene>
<evidence type="ECO:0000313" key="1">
    <source>
        <dbReference type="EMBL" id="JAG36919.1"/>
    </source>
</evidence>
<proteinExistence type="predicted"/>
<reference evidence="2" key="1">
    <citation type="journal article" date="2014" name="PLoS ONE">
        <title>Transcriptome-Based Identification of ABC Transporters in the Western Tarnished Plant Bug Lygus hesperus.</title>
        <authorList>
            <person name="Hull J.J."/>
            <person name="Chaney K."/>
            <person name="Geib S.M."/>
            <person name="Fabrick J.A."/>
            <person name="Brent C.S."/>
            <person name="Walsh D."/>
            <person name="Lavine L.C."/>
        </authorList>
    </citation>
    <scope>NUCLEOTIDE SEQUENCE</scope>
</reference>
<sequence>MYIKQGDVLAQQYISTNALHQYILATPLDGNTQIVCGSKANQCPGVLMKSGLGHNSDSNSAGKNMLQQDDQVYNATVSSPSLWNKLCTIICRYYRNNITDKYMQRSMSLFTGEYIPYLHDEACNKRFLSNAYLVFGDMEFIASNVCV</sequence>
<evidence type="ECO:0000313" key="3">
    <source>
        <dbReference type="EMBL" id="JAG36927.1"/>
    </source>
</evidence>
<dbReference type="AlphaFoldDB" id="A0A0A9YV60"/>
<evidence type="ECO:0000313" key="2">
    <source>
        <dbReference type="EMBL" id="JAG36922.1"/>
    </source>
</evidence>
<dbReference type="EMBL" id="GBHO01006682">
    <property type="protein sequence ID" value="JAG36922.1"/>
    <property type="molecule type" value="Transcribed_RNA"/>
</dbReference>
<reference evidence="2" key="2">
    <citation type="submission" date="2014-07" db="EMBL/GenBank/DDBJ databases">
        <authorList>
            <person name="Hull J."/>
        </authorList>
    </citation>
    <scope>NUCLEOTIDE SEQUENCE</scope>
</reference>
<dbReference type="EMBL" id="GBHO01006685">
    <property type="protein sequence ID" value="JAG36919.1"/>
    <property type="molecule type" value="Transcribed_RNA"/>
</dbReference>
<accession>A0A0A9YV60</accession>